<organism evidence="2 3">
    <name type="scientific">Borrelia coriaceae ATCC 43381</name>
    <dbReference type="NCBI Taxonomy" id="1408429"/>
    <lineage>
        <taxon>Bacteria</taxon>
        <taxon>Pseudomonadati</taxon>
        <taxon>Spirochaetota</taxon>
        <taxon>Spirochaetia</taxon>
        <taxon>Spirochaetales</taxon>
        <taxon>Borreliaceae</taxon>
        <taxon>Borrelia</taxon>
    </lineage>
</organism>
<keyword evidence="1" id="KW-1133">Transmembrane helix</keyword>
<keyword evidence="3" id="KW-1185">Reference proteome</keyword>
<name>W5SUG9_9SPIR</name>
<evidence type="ECO:0000313" key="3">
    <source>
        <dbReference type="Proteomes" id="UP000019330"/>
    </source>
</evidence>
<sequence>MKNAIVFVMSFLSFNLLSYEIKNEIFIPIRYYVGDTVEFKFSLILDENEKFVPTKFEEIRNEFVEVNSLLYRPERGEVIISFVSFYVGSNTLPRIYVGDIIRNDRSFKLILNNIKINTNKLISDDDSLKIQNIEGVLFLPGTNTYLVIFILALVLVPYFFIKFLKIIRRLLVFLIISHNLRKPYKVLQKQLIILSGYINSGEEHVVFYNLLNSSLRVYLSKKTGLDFNAITTTEISEILQNFNVPYEIRSTFVNMLRLSDFSKFSGINLSGGNLSFVLDDLKKAACNFEEFSRGDNVNIQ</sequence>
<evidence type="ECO:0000313" key="2">
    <source>
        <dbReference type="EMBL" id="AHH10328.1"/>
    </source>
</evidence>
<keyword evidence="1" id="KW-0812">Transmembrane</keyword>
<keyword evidence="1" id="KW-0472">Membrane</keyword>
<dbReference type="EMBL" id="CP005745">
    <property type="protein sequence ID" value="AHH10328.1"/>
    <property type="molecule type" value="Genomic_DNA"/>
</dbReference>
<dbReference type="STRING" id="1313292.BCO_0098100"/>
<dbReference type="Proteomes" id="UP000019330">
    <property type="component" value="Chromosome"/>
</dbReference>
<dbReference type="eggNOG" id="ENOG5033HFX">
    <property type="taxonomic scope" value="Bacteria"/>
</dbReference>
<feature type="transmembrane region" description="Helical" evidence="1">
    <location>
        <begin position="137"/>
        <end position="161"/>
    </location>
</feature>
<gene>
    <name evidence="2" type="ORF">BCO_0098100</name>
</gene>
<proteinExistence type="predicted"/>
<reference evidence="2" key="1">
    <citation type="submission" date="2013-04" db="EMBL/GenBank/DDBJ databases">
        <title>Comparative Genomics of Relapsing Fever Spirochetes.</title>
        <authorList>
            <person name="Schwan T.G."/>
            <person name="Raffel S.J."/>
            <person name="Porcella S.F."/>
            <person name="Martens C.A."/>
            <person name="Bruno D.P."/>
            <person name="Ricklefs S.M."/>
            <person name="Barbian K.B."/>
        </authorList>
    </citation>
    <scope>NUCLEOTIDE SEQUENCE [LARGE SCALE GENOMIC DNA]</scope>
    <source>
        <strain evidence="2">Co53</strain>
    </source>
</reference>
<dbReference type="RefSeq" id="WP_025407849.1">
    <property type="nucleotide sequence ID" value="NZ_CP005745.1"/>
</dbReference>
<dbReference type="AlphaFoldDB" id="W5SUG9"/>
<dbReference type="HOGENOM" id="CLU_972062_0_0_12"/>
<evidence type="ECO:0000256" key="1">
    <source>
        <dbReference type="SAM" id="Phobius"/>
    </source>
</evidence>
<dbReference type="PATRIC" id="fig|1313292.3.peg.170"/>
<accession>W5SUG9</accession>
<protein>
    <submittedName>
        <fullName evidence="2">Uncharacterized protein</fullName>
    </submittedName>
</protein>